<name>A0AA86IPY7_9ENTR</name>
<organism evidence="1 2">
    <name type="scientific">Enterobacter kobei</name>
    <dbReference type="NCBI Taxonomy" id="208224"/>
    <lineage>
        <taxon>Bacteria</taxon>
        <taxon>Pseudomonadati</taxon>
        <taxon>Pseudomonadota</taxon>
        <taxon>Gammaproteobacteria</taxon>
        <taxon>Enterobacterales</taxon>
        <taxon>Enterobacteriaceae</taxon>
        <taxon>Enterobacter</taxon>
        <taxon>Enterobacter cloacae complex</taxon>
    </lineage>
</organism>
<evidence type="ECO:0000313" key="2">
    <source>
        <dbReference type="Proteomes" id="UP000682928"/>
    </source>
</evidence>
<dbReference type="InterPro" id="IPR010982">
    <property type="entry name" value="Lambda_DNA-bd_dom_sf"/>
</dbReference>
<protein>
    <recommendedName>
        <fullName evidence="3">Bacteriophage CII protein</fullName>
    </recommendedName>
</protein>
<dbReference type="Proteomes" id="UP000682928">
    <property type="component" value="Chromosome"/>
</dbReference>
<dbReference type="AlphaFoldDB" id="A0AA86IPY7"/>
<dbReference type="Pfam" id="PF05269">
    <property type="entry name" value="Phage_CII"/>
    <property type="match status" value="1"/>
</dbReference>
<evidence type="ECO:0008006" key="3">
    <source>
        <dbReference type="Google" id="ProtNLM"/>
    </source>
</evidence>
<dbReference type="EMBL" id="AP024590">
    <property type="protein sequence ID" value="BCU55128.1"/>
    <property type="molecule type" value="Genomic_DNA"/>
</dbReference>
<dbReference type="RefSeq" id="WP_088218944.1">
    <property type="nucleotide sequence ID" value="NZ_AP024590.1"/>
</dbReference>
<accession>A0AA86IPY7</accession>
<dbReference type="GO" id="GO:0006355">
    <property type="term" value="P:regulation of DNA-templated transcription"/>
    <property type="evidence" value="ECO:0007669"/>
    <property type="project" value="InterPro"/>
</dbReference>
<sequence>MEHSTTRNKCEARRIESWLLNQMALRGVTNIAKALGMDKSSITRWKETMVPKMALLLAELEYGVVDEDVARVSKQVALHLEEQIFAHLKNEKTPKNGEFFEA</sequence>
<dbReference type="GO" id="GO:0003677">
    <property type="term" value="F:DNA binding"/>
    <property type="evidence" value="ECO:0007669"/>
    <property type="project" value="InterPro"/>
</dbReference>
<dbReference type="SUPFAM" id="SSF47413">
    <property type="entry name" value="lambda repressor-like DNA-binding domains"/>
    <property type="match status" value="1"/>
</dbReference>
<dbReference type="Gene3D" id="1.10.260.40">
    <property type="entry name" value="lambda repressor-like DNA-binding domains"/>
    <property type="match status" value="1"/>
</dbReference>
<evidence type="ECO:0000313" key="1">
    <source>
        <dbReference type="EMBL" id="BCU55128.1"/>
    </source>
</evidence>
<dbReference type="InterPro" id="IPR007933">
    <property type="entry name" value="Transcrpt_activ_CII"/>
</dbReference>
<proteinExistence type="predicted"/>
<gene>
    <name evidence="1" type="ORF">ENKO_17220</name>
</gene>
<reference evidence="1" key="1">
    <citation type="submission" date="2021-04" db="EMBL/GenBank/DDBJ databases">
        <title>Difference and commonality of drug resistance evolution in various bacteria. and drug sensitivity profiles.</title>
        <authorList>
            <person name="Maeda T."/>
            <person name="Shibai A."/>
            <person name="Kawada K."/>
            <person name="Kotani H."/>
            <person name="Tarusawa Y."/>
            <person name="Tanabe K."/>
            <person name="Furusawa C."/>
        </authorList>
    </citation>
    <scope>NUCLEOTIDE SEQUENCE</scope>
    <source>
        <strain evidence="1">JCM 8580</strain>
    </source>
</reference>